<dbReference type="PANTHER" id="PTHR43643:SF3">
    <property type="entry name" value="HISTIDINOL-PHOSPHATE AMINOTRANSFERASE"/>
    <property type="match status" value="1"/>
</dbReference>
<proteinExistence type="inferred from homology"/>
<evidence type="ECO:0000256" key="1">
    <source>
        <dbReference type="ARBA" id="ARBA00001933"/>
    </source>
</evidence>
<organism evidence="11 12">
    <name type="scientific">Xaviernesmea rhizosphaerae</name>
    <dbReference type="NCBI Taxonomy" id="1672749"/>
    <lineage>
        <taxon>Bacteria</taxon>
        <taxon>Pseudomonadati</taxon>
        <taxon>Pseudomonadota</taxon>
        <taxon>Alphaproteobacteria</taxon>
        <taxon>Hyphomicrobiales</taxon>
        <taxon>Rhizobiaceae</taxon>
        <taxon>Rhizobium/Agrobacterium group</taxon>
        <taxon>Xaviernesmea</taxon>
    </lineage>
</organism>
<evidence type="ECO:0000256" key="4">
    <source>
        <dbReference type="ARBA" id="ARBA00011738"/>
    </source>
</evidence>
<dbReference type="STRING" id="1672749.BJF92_05990"/>
<evidence type="ECO:0000259" key="10">
    <source>
        <dbReference type="Pfam" id="PF00155"/>
    </source>
</evidence>
<dbReference type="AlphaFoldDB" id="A0A1Q9AFL6"/>
<dbReference type="UniPathway" id="UPA00031">
    <property type="reaction ID" value="UER00012"/>
</dbReference>
<evidence type="ECO:0000256" key="5">
    <source>
        <dbReference type="ARBA" id="ARBA00022576"/>
    </source>
</evidence>
<keyword evidence="5 9" id="KW-0032">Aminotransferase</keyword>
<comment type="subunit">
    <text evidence="4 9">Homodimer.</text>
</comment>
<dbReference type="GO" id="GO:0000105">
    <property type="term" value="P:L-histidine biosynthetic process"/>
    <property type="evidence" value="ECO:0007669"/>
    <property type="project" value="UniProtKB-UniRule"/>
</dbReference>
<evidence type="ECO:0000256" key="9">
    <source>
        <dbReference type="HAMAP-Rule" id="MF_01023"/>
    </source>
</evidence>
<dbReference type="InterPro" id="IPR015421">
    <property type="entry name" value="PyrdxlP-dep_Trfase_major"/>
</dbReference>
<comment type="caution">
    <text evidence="11">The sequence shown here is derived from an EMBL/GenBank/DDBJ whole genome shotgun (WGS) entry which is preliminary data.</text>
</comment>
<dbReference type="InterPro" id="IPR005861">
    <property type="entry name" value="HisP_aminotrans"/>
</dbReference>
<dbReference type="Pfam" id="PF00155">
    <property type="entry name" value="Aminotran_1_2"/>
    <property type="match status" value="1"/>
</dbReference>
<dbReference type="OrthoDB" id="9809616at2"/>
<evidence type="ECO:0000313" key="12">
    <source>
        <dbReference type="Proteomes" id="UP000186143"/>
    </source>
</evidence>
<dbReference type="SUPFAM" id="SSF53383">
    <property type="entry name" value="PLP-dependent transferases"/>
    <property type="match status" value="1"/>
</dbReference>
<feature type="domain" description="Aminotransferase class I/classII large" evidence="10">
    <location>
        <begin position="39"/>
        <end position="368"/>
    </location>
</feature>
<sequence length="374" mass="39506">MTAPDASASPNASAPKPRAGLLDIAAYVPGKEHAPGVAKVFKLSSNETPLGASPRAIEAMQAAAGALERYPDGQALALRAAIAEVHGLNIDNILCGNGSDELLGLIAHAYLGPGDEAIITEHGFLVYPIQIRAAGAKPVTVKERDCQVDVEAILAAVTERTRVVFLANPGNPTGTYVPADAVRRLHAGLPPSVLLVLDAAYAEYVRRNDYAAGLELVSGADNVVMTRTFSKIHGLAALRIGWMYGPRPVIDVLNRIRGPFNLNSLAIAAGAAAMRDREFARTAAEFNAHWLDELTRALTALGLQVTPSVANFVLIHFPDVDGKRATDADAFLTARGFILRGVKGYGLPNALRLTVGTEEANRGVVEALAAFLKD</sequence>
<dbReference type="Gene3D" id="3.90.1150.10">
    <property type="entry name" value="Aspartate Aminotransferase, domain 1"/>
    <property type="match status" value="1"/>
</dbReference>
<comment type="similarity">
    <text evidence="3 9">Belongs to the class-II pyridoxal-phosphate-dependent aminotransferase family. Histidinol-phosphate aminotransferase subfamily.</text>
</comment>
<keyword evidence="9" id="KW-0368">Histidine biosynthesis</keyword>
<dbReference type="HAMAP" id="MF_01023">
    <property type="entry name" value="HisC_aminotrans_2"/>
    <property type="match status" value="1"/>
</dbReference>
<dbReference type="Proteomes" id="UP000186143">
    <property type="component" value="Unassembled WGS sequence"/>
</dbReference>
<dbReference type="CDD" id="cd00609">
    <property type="entry name" value="AAT_like"/>
    <property type="match status" value="1"/>
</dbReference>
<evidence type="ECO:0000256" key="8">
    <source>
        <dbReference type="ARBA" id="ARBA00047481"/>
    </source>
</evidence>
<keyword evidence="7 9" id="KW-0663">Pyridoxal phosphate</keyword>
<comment type="catalytic activity">
    <reaction evidence="8 9">
        <text>L-histidinol phosphate + 2-oxoglutarate = 3-(imidazol-4-yl)-2-oxopropyl phosphate + L-glutamate</text>
        <dbReference type="Rhea" id="RHEA:23744"/>
        <dbReference type="ChEBI" id="CHEBI:16810"/>
        <dbReference type="ChEBI" id="CHEBI:29985"/>
        <dbReference type="ChEBI" id="CHEBI:57766"/>
        <dbReference type="ChEBI" id="CHEBI:57980"/>
        <dbReference type="EC" id="2.6.1.9"/>
    </reaction>
</comment>
<dbReference type="RefSeq" id="WP_075636421.1">
    <property type="nucleotide sequence ID" value="NZ_MKIO01000039.1"/>
</dbReference>
<protein>
    <recommendedName>
        <fullName evidence="9">Histidinol-phosphate aminotransferase</fullName>
        <ecNumber evidence="9">2.6.1.9</ecNumber>
    </recommendedName>
    <alternativeName>
        <fullName evidence="9">Imidazole acetol-phosphate transaminase</fullName>
    </alternativeName>
</protein>
<evidence type="ECO:0000313" key="11">
    <source>
        <dbReference type="EMBL" id="OLP53773.1"/>
    </source>
</evidence>
<dbReference type="GO" id="GO:0004400">
    <property type="term" value="F:histidinol-phosphate transaminase activity"/>
    <property type="evidence" value="ECO:0007669"/>
    <property type="project" value="UniProtKB-UniRule"/>
</dbReference>
<evidence type="ECO:0000256" key="7">
    <source>
        <dbReference type="ARBA" id="ARBA00022898"/>
    </source>
</evidence>
<evidence type="ECO:0000256" key="6">
    <source>
        <dbReference type="ARBA" id="ARBA00022679"/>
    </source>
</evidence>
<dbReference type="InterPro" id="IPR050106">
    <property type="entry name" value="HistidinolP_aminotransfase"/>
</dbReference>
<dbReference type="GO" id="GO:0030170">
    <property type="term" value="F:pyridoxal phosphate binding"/>
    <property type="evidence" value="ECO:0007669"/>
    <property type="project" value="InterPro"/>
</dbReference>
<keyword evidence="6 9" id="KW-0808">Transferase</keyword>
<keyword evidence="9" id="KW-0028">Amino-acid biosynthesis</keyword>
<dbReference type="InterPro" id="IPR015424">
    <property type="entry name" value="PyrdxlP-dep_Trfase"/>
</dbReference>
<comment type="cofactor">
    <cofactor evidence="1 9">
        <name>pyridoxal 5'-phosphate</name>
        <dbReference type="ChEBI" id="CHEBI:597326"/>
    </cofactor>
</comment>
<evidence type="ECO:0000256" key="3">
    <source>
        <dbReference type="ARBA" id="ARBA00007970"/>
    </source>
</evidence>
<accession>A0A1Q9AFL6</accession>
<dbReference type="PANTHER" id="PTHR43643">
    <property type="entry name" value="HISTIDINOL-PHOSPHATE AMINOTRANSFERASE 2"/>
    <property type="match status" value="1"/>
</dbReference>
<dbReference type="InterPro" id="IPR004839">
    <property type="entry name" value="Aminotransferase_I/II_large"/>
</dbReference>
<dbReference type="EMBL" id="MKIO01000039">
    <property type="protein sequence ID" value="OLP53773.1"/>
    <property type="molecule type" value="Genomic_DNA"/>
</dbReference>
<name>A0A1Q9AFL6_9HYPH</name>
<reference evidence="11 12" key="1">
    <citation type="submission" date="2016-09" db="EMBL/GenBank/DDBJ databases">
        <title>Rhizobium sp. nov., a novel species isolated from the rice rhizosphere.</title>
        <authorList>
            <person name="Zhao J."/>
            <person name="Zhang X."/>
        </authorList>
    </citation>
    <scope>NUCLEOTIDE SEQUENCE [LARGE SCALE GENOMIC DNA]</scope>
    <source>
        <strain evidence="11 12">MH17</strain>
    </source>
</reference>
<dbReference type="EC" id="2.6.1.9" evidence="9"/>
<dbReference type="Gene3D" id="3.40.640.10">
    <property type="entry name" value="Type I PLP-dependent aspartate aminotransferase-like (Major domain)"/>
    <property type="match status" value="1"/>
</dbReference>
<dbReference type="InterPro" id="IPR015422">
    <property type="entry name" value="PyrdxlP-dep_Trfase_small"/>
</dbReference>
<evidence type="ECO:0000256" key="2">
    <source>
        <dbReference type="ARBA" id="ARBA00005011"/>
    </source>
</evidence>
<dbReference type="NCBIfam" id="TIGR01141">
    <property type="entry name" value="hisC"/>
    <property type="match status" value="1"/>
</dbReference>
<feature type="modified residue" description="N6-(pyridoxal phosphate)lysine" evidence="9">
    <location>
        <position position="231"/>
    </location>
</feature>
<gene>
    <name evidence="9" type="primary">hisC</name>
    <name evidence="11" type="ORF">BJF92_05990</name>
</gene>
<comment type="pathway">
    <text evidence="2 9">Amino-acid biosynthesis; L-histidine biosynthesis; L-histidine from 5-phospho-alpha-D-ribose 1-diphosphate: step 7/9.</text>
</comment>